<dbReference type="AlphaFoldDB" id="A0A2X4UG09"/>
<dbReference type="GO" id="GO:0006644">
    <property type="term" value="P:phospholipid metabolic process"/>
    <property type="evidence" value="ECO:0007669"/>
    <property type="project" value="InterPro"/>
</dbReference>
<protein>
    <recommendedName>
        <fullName evidence="4">Phospholipase A2</fullName>
    </recommendedName>
</protein>
<keyword evidence="1" id="KW-1133">Transmembrane helix</keyword>
<dbReference type="RefSeq" id="WP_174555775.1">
    <property type="nucleotide sequence ID" value="NZ_JAFBBL010000001.1"/>
</dbReference>
<dbReference type="EMBL" id="LS483468">
    <property type="protein sequence ID" value="SQI38826.1"/>
    <property type="molecule type" value="Genomic_DNA"/>
</dbReference>
<keyword evidence="3" id="KW-1185">Reference proteome</keyword>
<evidence type="ECO:0000256" key="1">
    <source>
        <dbReference type="SAM" id="Phobius"/>
    </source>
</evidence>
<dbReference type="Proteomes" id="UP000249091">
    <property type="component" value="Chromosome 1"/>
</dbReference>
<name>A0A2X4UG09_9NOCA</name>
<accession>A0A2X4UG09</accession>
<dbReference type="SUPFAM" id="SSF48619">
    <property type="entry name" value="Phospholipase A2, PLA2"/>
    <property type="match status" value="1"/>
</dbReference>
<dbReference type="InterPro" id="IPR036444">
    <property type="entry name" value="PLipase_A2_dom_sf"/>
</dbReference>
<dbReference type="STRING" id="1219011.GCA_001895045_01340"/>
<dbReference type="GO" id="GO:0050482">
    <property type="term" value="P:arachidonate secretion"/>
    <property type="evidence" value="ECO:0007669"/>
    <property type="project" value="InterPro"/>
</dbReference>
<keyword evidence="1" id="KW-0472">Membrane</keyword>
<reference evidence="2 3" key="1">
    <citation type="submission" date="2018-06" db="EMBL/GenBank/DDBJ databases">
        <authorList>
            <consortium name="Pathogen Informatics"/>
            <person name="Doyle S."/>
        </authorList>
    </citation>
    <scope>NUCLEOTIDE SEQUENCE [LARGE SCALE GENOMIC DNA]</scope>
    <source>
        <strain evidence="2 3">NCTC10994</strain>
    </source>
</reference>
<sequence length="235" mass="24381">MTLRSVLTLRSALTLRSVLGRGAAVLLLCGGVALCVSATPSPAAGRLPSAAGAVPANEIASSEFTPAVTVHALATDDTAAALAALPAGFATAMGYSPVTEPGFTSDAVLVDPRGDCSSPVPLPSSFETACRTHDLGYDMLRYARDTGQELGPDARRELDAMLARHLYAACDSEAARGDITCRPAALVASTFVGLNSWRQGYRIPVSESPAPLLLSSGLGTVVVTWGVWARRKARR</sequence>
<dbReference type="GO" id="GO:0004623">
    <property type="term" value="F:phospholipase A2 activity"/>
    <property type="evidence" value="ECO:0007669"/>
    <property type="project" value="InterPro"/>
</dbReference>
<evidence type="ECO:0000313" key="3">
    <source>
        <dbReference type="Proteomes" id="UP000249091"/>
    </source>
</evidence>
<proteinExistence type="predicted"/>
<keyword evidence="1" id="KW-0812">Transmembrane</keyword>
<evidence type="ECO:0000313" key="2">
    <source>
        <dbReference type="EMBL" id="SQI38826.1"/>
    </source>
</evidence>
<evidence type="ECO:0008006" key="4">
    <source>
        <dbReference type="Google" id="ProtNLM"/>
    </source>
</evidence>
<dbReference type="Gene3D" id="1.20.90.10">
    <property type="entry name" value="Phospholipase A2 domain"/>
    <property type="match status" value="1"/>
</dbReference>
<gene>
    <name evidence="2" type="ORF">NCTC10994_04068</name>
</gene>
<dbReference type="KEGG" id="rcr:NCTC10994_04068"/>
<organism evidence="2 3">
    <name type="scientific">Rhodococcus coprophilus</name>
    <dbReference type="NCBI Taxonomy" id="38310"/>
    <lineage>
        <taxon>Bacteria</taxon>
        <taxon>Bacillati</taxon>
        <taxon>Actinomycetota</taxon>
        <taxon>Actinomycetes</taxon>
        <taxon>Mycobacteriales</taxon>
        <taxon>Nocardiaceae</taxon>
        <taxon>Rhodococcus</taxon>
    </lineage>
</organism>
<feature type="transmembrane region" description="Helical" evidence="1">
    <location>
        <begin position="210"/>
        <end position="229"/>
    </location>
</feature>